<dbReference type="EMBL" id="CP051775">
    <property type="protein sequence ID" value="QJE74954.1"/>
    <property type="molecule type" value="Genomic_DNA"/>
</dbReference>
<evidence type="ECO:0000313" key="2">
    <source>
        <dbReference type="Proteomes" id="UP000501891"/>
    </source>
</evidence>
<proteinExistence type="predicted"/>
<name>A0A858RC45_9PROT</name>
<reference evidence="1" key="1">
    <citation type="submission" date="2020-04" db="EMBL/GenBank/DDBJ databases">
        <title>A desert anoxygenic phototrophic bacterium fixes CO2 using RubisCO under aerobic conditions.</title>
        <authorList>
            <person name="Tang K."/>
        </authorList>
    </citation>
    <scope>NUCLEOTIDE SEQUENCE [LARGE SCALE GENOMIC DNA]</scope>
    <source>
        <strain evidence="1">MIMtkB3</strain>
    </source>
</reference>
<protein>
    <submittedName>
        <fullName evidence="1">Phage Gp37/Gp68 family protein</fullName>
    </submittedName>
</protein>
<organism evidence="1 2">
    <name type="scientific">Aerophototrophica crusticola</name>
    <dbReference type="NCBI Taxonomy" id="1709002"/>
    <lineage>
        <taxon>Bacteria</taxon>
        <taxon>Pseudomonadati</taxon>
        <taxon>Pseudomonadota</taxon>
        <taxon>Alphaproteobacteria</taxon>
        <taxon>Rhodospirillales</taxon>
        <taxon>Rhodospirillaceae</taxon>
        <taxon>Aerophototrophica</taxon>
    </lineage>
</organism>
<dbReference type="Proteomes" id="UP000501891">
    <property type="component" value="Chromosome"/>
</dbReference>
<accession>A0A858RC45</accession>
<evidence type="ECO:0000313" key="1">
    <source>
        <dbReference type="EMBL" id="QJE74954.1"/>
    </source>
</evidence>
<gene>
    <name evidence="1" type="ORF">HHL28_17445</name>
</gene>
<dbReference type="InterPro" id="IPR011101">
    <property type="entry name" value="DUF5131"/>
</dbReference>
<keyword evidence="2" id="KW-1185">Reference proteome</keyword>
<sequence>MFELLAWKTVTATTIEWTDSTWNPVAGCTILSPGCTNCYAMGMARRLEAMGQGKYAGTTRVSGGRAKWTGTLVMDEGALDIPRRWSKGRMIFVNSMSDLFHEDVPLDFIARVFTVMRETPQHTYQILTKRAERLAELAPHLPWPDNVWMGVSVESEDYWPRVDHLRRTGGYVKFLSLEPLLGPLKTLDFTDIDWVIAGGESGPNARPMDPAWVRAIRDACVAQRVAFHFKQWGGRNKKAAGRTLDNRTWDQWPAKARVAVVAA</sequence>
<dbReference type="KEGG" id="acru:HHL28_17445"/>
<dbReference type="AlphaFoldDB" id="A0A858RC45"/>
<dbReference type="Pfam" id="PF07505">
    <property type="entry name" value="DUF5131"/>
    <property type="match status" value="1"/>
</dbReference>